<name>A0A2N9Y801_9HYPH</name>
<gene>
    <name evidence="1" type="ORF">CER18_09455</name>
</gene>
<reference evidence="1 2" key="1">
    <citation type="submission" date="2017-06" db="EMBL/GenBank/DDBJ databases">
        <title>Draft genome of Bartonella tribocorum strain L103, isolated from a rodent in Laos.</title>
        <authorList>
            <person name="Hadjadj L."/>
            <person name="Jiyipong T."/>
            <person name="Morand S."/>
            <person name="Diene S.M."/>
            <person name="Rolain J.-M."/>
        </authorList>
    </citation>
    <scope>NUCLEOTIDE SEQUENCE [LARGE SCALE GENOMIC DNA]</scope>
    <source>
        <strain evidence="1 2">L103</strain>
    </source>
</reference>
<organism evidence="1 2">
    <name type="scientific">Bartonella tribocorum</name>
    <dbReference type="NCBI Taxonomy" id="85701"/>
    <lineage>
        <taxon>Bacteria</taxon>
        <taxon>Pseudomonadati</taxon>
        <taxon>Pseudomonadota</taxon>
        <taxon>Alphaproteobacteria</taxon>
        <taxon>Hyphomicrobiales</taxon>
        <taxon>Bartonellaceae</taxon>
        <taxon>Bartonella</taxon>
    </lineage>
</organism>
<evidence type="ECO:0000313" key="1">
    <source>
        <dbReference type="EMBL" id="PIT67834.1"/>
    </source>
</evidence>
<dbReference type="OrthoDB" id="7921444at2"/>
<dbReference type="Proteomes" id="UP000229839">
    <property type="component" value="Unassembled WGS sequence"/>
</dbReference>
<protein>
    <submittedName>
        <fullName evidence="1">Filamentous hemagglutinin</fullName>
    </submittedName>
</protein>
<proteinExistence type="predicted"/>
<evidence type="ECO:0000313" key="2">
    <source>
        <dbReference type="Proteomes" id="UP000229839"/>
    </source>
</evidence>
<dbReference type="STRING" id="85701.BM1374166_00383"/>
<accession>A0A2N9Y801</accession>
<comment type="caution">
    <text evidence="1">The sequence shown here is derived from an EMBL/GenBank/DDBJ whole genome shotgun (WGS) entry which is preliminary data.</text>
</comment>
<dbReference type="AlphaFoldDB" id="A0A2N9Y801"/>
<dbReference type="EMBL" id="NJGE01000048">
    <property type="protein sequence ID" value="PIT67834.1"/>
    <property type="molecule type" value="Genomic_DNA"/>
</dbReference>
<sequence>MNASFQKDQSSSDYHSVVEQSGIKTGDGGFDITVAGATTMTGGIIDSTAPANKNKLTTGSISTSDITNSAHATASSHGFSLSGNDTIKNIAKNVLNHGKAKHGAEGETKSAISDGTIILTGESNQRAMGQDAGQIIDALNRNTAAAHQAVGQLNVAPLEDILRNRLGMKNQWVDEWFDIWDGVRKIAYVKNHPVGEVAHDENGNTLYLTDENGKPIKGSDGKYITLYNFLKPEEENHLQKGPDGAVYMFYNGIFNSPDDAARNAVQMAVYNNGHLYFTYFPQSKDPLVELGIAFYQKFLEGNIGGLSNSTKKFQDFVSRYGNEGAIVSMHSRGTLTGGNGLRDLEERGIHGIAKKTDFYLFGSAAHLQSIANTVDYLSDGEKNYIYVQGHILDPISTVIGYNWPTAYQVPLKFPYVLFLPVIPMIEQGGALIGHNPSTHNCYGDASRECQTNYGSFDFNKLYSTRTRTKK</sequence>